<dbReference type="InterPro" id="IPR007889">
    <property type="entry name" value="HTH_Psq"/>
</dbReference>
<name>A0A833JCQ6_9BACT</name>
<sequence length="294" mass="33341">MKIYESGKSFLLTINVGGRMAGLRSKLVSSLISKKLNIEIDQFLSISRQGFDIQIRVEYPEVEKILLEILEVQLKINSRAYRLIIEPEQIYSEYELPENEDLNFMPIIYVGRAAIKKGYGFITLNLPPPDQLISSIPSTITAVLNYFSLEIYLDVFDSEKLLSLKQIARTHGLNVLVDSVIQTAYLGGFKGESEEAQRHLNKTHFESSNESVGKEISLEKCAERFFSYVLLRGEDAHCFLKSSFSYYSIYLQGLSMSRASQILSISRTTLQAHLKTAEELGVSHFFEGNIQKSI</sequence>
<evidence type="ECO:0000259" key="1">
    <source>
        <dbReference type="Pfam" id="PF05225"/>
    </source>
</evidence>
<evidence type="ECO:0000313" key="2">
    <source>
        <dbReference type="EMBL" id="KAB8030886.1"/>
    </source>
</evidence>
<gene>
    <name evidence="2" type="ORF">GCL57_07885</name>
</gene>
<reference evidence="2 3" key="1">
    <citation type="submission" date="2019-10" db="EMBL/GenBank/DDBJ databases">
        <title>New genus of Silvanigrellaceae.</title>
        <authorList>
            <person name="Pitt A."/>
            <person name="Hahn M.W."/>
        </authorList>
    </citation>
    <scope>NUCLEOTIDE SEQUENCE [LARGE SCALE GENOMIC DNA]</scope>
    <source>
        <strain evidence="2 3">33A1-SZDP</strain>
    </source>
</reference>
<organism evidence="2 3">
    <name type="scientific">Fluviispira multicolorata</name>
    <dbReference type="NCBI Taxonomy" id="2654512"/>
    <lineage>
        <taxon>Bacteria</taxon>
        <taxon>Pseudomonadati</taxon>
        <taxon>Bdellovibrionota</taxon>
        <taxon>Oligoflexia</taxon>
        <taxon>Silvanigrellales</taxon>
        <taxon>Silvanigrellaceae</taxon>
        <taxon>Fluviispira</taxon>
    </lineage>
</organism>
<feature type="domain" description="HTH psq-type" evidence="1">
    <location>
        <begin position="251"/>
        <end position="280"/>
    </location>
</feature>
<protein>
    <recommendedName>
        <fullName evidence="1">HTH psq-type domain-containing protein</fullName>
    </recommendedName>
</protein>
<dbReference type="GO" id="GO:0003677">
    <property type="term" value="F:DNA binding"/>
    <property type="evidence" value="ECO:0007669"/>
    <property type="project" value="InterPro"/>
</dbReference>
<dbReference type="AlphaFoldDB" id="A0A833JCQ6"/>
<dbReference type="Pfam" id="PF05225">
    <property type="entry name" value="HTH_psq"/>
    <property type="match status" value="1"/>
</dbReference>
<evidence type="ECO:0000313" key="3">
    <source>
        <dbReference type="Proteomes" id="UP000442694"/>
    </source>
</evidence>
<accession>A0A833JCQ6</accession>
<proteinExistence type="predicted"/>
<dbReference type="Proteomes" id="UP000442694">
    <property type="component" value="Unassembled WGS sequence"/>
</dbReference>
<comment type="caution">
    <text evidence="2">The sequence shown here is derived from an EMBL/GenBank/DDBJ whole genome shotgun (WGS) entry which is preliminary data.</text>
</comment>
<dbReference type="RefSeq" id="WP_152212813.1">
    <property type="nucleotide sequence ID" value="NZ_WFLN01000006.1"/>
</dbReference>
<keyword evidence="3" id="KW-1185">Reference proteome</keyword>
<dbReference type="EMBL" id="WFLN01000006">
    <property type="protein sequence ID" value="KAB8030886.1"/>
    <property type="molecule type" value="Genomic_DNA"/>
</dbReference>